<dbReference type="FunFam" id="1.10.10.10:FF:000038">
    <property type="entry name" value="Glycine cleavage system transcriptional activator"/>
    <property type="match status" value="1"/>
</dbReference>
<dbReference type="PROSITE" id="PS50931">
    <property type="entry name" value="HTH_LYSR"/>
    <property type="match status" value="1"/>
</dbReference>
<gene>
    <name evidence="6" type="ORF">J2793_004626</name>
</gene>
<dbReference type="PRINTS" id="PR00039">
    <property type="entry name" value="HTHLYSR"/>
</dbReference>
<dbReference type="AlphaFoldDB" id="A0AB73IGY7"/>
<evidence type="ECO:0000313" key="7">
    <source>
        <dbReference type="Proteomes" id="UP001229486"/>
    </source>
</evidence>
<dbReference type="Pfam" id="PF00126">
    <property type="entry name" value="HTH_1"/>
    <property type="match status" value="1"/>
</dbReference>
<proteinExistence type="inferred from homology"/>
<dbReference type="Pfam" id="PF03466">
    <property type="entry name" value="LysR_substrate"/>
    <property type="match status" value="1"/>
</dbReference>
<feature type="domain" description="HTH lysR-type" evidence="5">
    <location>
        <begin position="5"/>
        <end position="62"/>
    </location>
</feature>
<evidence type="ECO:0000256" key="1">
    <source>
        <dbReference type="ARBA" id="ARBA00009437"/>
    </source>
</evidence>
<dbReference type="InterPro" id="IPR000847">
    <property type="entry name" value="LysR_HTH_N"/>
</dbReference>
<reference evidence="6" key="1">
    <citation type="submission" date="2023-07" db="EMBL/GenBank/DDBJ databases">
        <title>Sorghum-associated microbial communities from plants grown in Nebraska, USA.</title>
        <authorList>
            <person name="Schachtman D."/>
        </authorList>
    </citation>
    <scope>NUCLEOTIDE SEQUENCE</scope>
    <source>
        <strain evidence="6">DS1061</strain>
    </source>
</reference>
<dbReference type="Gene3D" id="3.40.190.10">
    <property type="entry name" value="Periplasmic binding protein-like II"/>
    <property type="match status" value="2"/>
</dbReference>
<protein>
    <submittedName>
        <fullName evidence="6">LysR family glycine cleavage system transcriptional activator</fullName>
    </submittedName>
</protein>
<evidence type="ECO:0000256" key="4">
    <source>
        <dbReference type="ARBA" id="ARBA00023163"/>
    </source>
</evidence>
<evidence type="ECO:0000256" key="3">
    <source>
        <dbReference type="ARBA" id="ARBA00023125"/>
    </source>
</evidence>
<dbReference type="SUPFAM" id="SSF53850">
    <property type="entry name" value="Periplasmic binding protein-like II"/>
    <property type="match status" value="1"/>
</dbReference>
<dbReference type="RefSeq" id="WP_392394648.1">
    <property type="nucleotide sequence ID" value="NZ_JAURTK010000005.1"/>
</dbReference>
<comment type="similarity">
    <text evidence="1">Belongs to the LysR transcriptional regulatory family.</text>
</comment>
<keyword evidence="3" id="KW-0238">DNA-binding</keyword>
<dbReference type="InterPro" id="IPR058163">
    <property type="entry name" value="LysR-type_TF_proteobact-type"/>
</dbReference>
<dbReference type="PANTHER" id="PTHR30537:SF26">
    <property type="entry name" value="GLYCINE CLEAVAGE SYSTEM TRANSCRIPTIONAL ACTIVATOR"/>
    <property type="match status" value="1"/>
</dbReference>
<dbReference type="Gene3D" id="1.10.10.10">
    <property type="entry name" value="Winged helix-like DNA-binding domain superfamily/Winged helix DNA-binding domain"/>
    <property type="match status" value="1"/>
</dbReference>
<dbReference type="GO" id="GO:0043565">
    <property type="term" value="F:sequence-specific DNA binding"/>
    <property type="evidence" value="ECO:0007669"/>
    <property type="project" value="TreeGrafter"/>
</dbReference>
<dbReference type="Proteomes" id="UP001229486">
    <property type="component" value="Unassembled WGS sequence"/>
</dbReference>
<dbReference type="GO" id="GO:0003700">
    <property type="term" value="F:DNA-binding transcription factor activity"/>
    <property type="evidence" value="ECO:0007669"/>
    <property type="project" value="InterPro"/>
</dbReference>
<dbReference type="InterPro" id="IPR005119">
    <property type="entry name" value="LysR_subst-bd"/>
</dbReference>
<evidence type="ECO:0000259" key="5">
    <source>
        <dbReference type="PROSITE" id="PS50931"/>
    </source>
</evidence>
<dbReference type="PANTHER" id="PTHR30537">
    <property type="entry name" value="HTH-TYPE TRANSCRIPTIONAL REGULATOR"/>
    <property type="match status" value="1"/>
</dbReference>
<dbReference type="InterPro" id="IPR036390">
    <property type="entry name" value="WH_DNA-bd_sf"/>
</dbReference>
<evidence type="ECO:0000256" key="2">
    <source>
        <dbReference type="ARBA" id="ARBA00023015"/>
    </source>
</evidence>
<dbReference type="SUPFAM" id="SSF46785">
    <property type="entry name" value="Winged helix' DNA-binding domain"/>
    <property type="match status" value="1"/>
</dbReference>
<name>A0AB73IGY7_9BURK</name>
<sequence>MRKLPPLNSIRAFEAAARHQSFTEAAAELSVTITAVSHQVRQLEARIGHKLFERTGGAVTLTPVGKTIYPLVRDGFDQIAQAFEAVNSRVDEDSIRISATRAFAQRWLMPRLARFNASHPDVTVHIHGSEKSVDLRADDIDLAIRYGPVGADEQSSVILEDCYIAVADRDICPEDRPPVIKDFRKLPFLAYRWENGALNAPDWSAWLALVEHDQTVESRISWYSDEMLALYAAECGLGPFMCSSVLIDEELRTGRLRRIEGPSLPGFSYRLVQTASTRPKKGLRLFTKWLCEEAQLFRDRSAATR</sequence>
<accession>A0AB73IGY7</accession>
<comment type="caution">
    <text evidence="6">The sequence shown here is derived from an EMBL/GenBank/DDBJ whole genome shotgun (WGS) entry which is preliminary data.</text>
</comment>
<evidence type="ECO:0000313" key="6">
    <source>
        <dbReference type="EMBL" id="MDP9649160.1"/>
    </source>
</evidence>
<keyword evidence="4" id="KW-0804">Transcription</keyword>
<organism evidence="6 7">
    <name type="scientific">Paraburkholderia caledonica</name>
    <dbReference type="NCBI Taxonomy" id="134536"/>
    <lineage>
        <taxon>Bacteria</taxon>
        <taxon>Pseudomonadati</taxon>
        <taxon>Pseudomonadota</taxon>
        <taxon>Betaproteobacteria</taxon>
        <taxon>Burkholderiales</taxon>
        <taxon>Burkholderiaceae</taxon>
        <taxon>Paraburkholderia</taxon>
    </lineage>
</organism>
<dbReference type="GO" id="GO:0006351">
    <property type="term" value="P:DNA-templated transcription"/>
    <property type="evidence" value="ECO:0007669"/>
    <property type="project" value="TreeGrafter"/>
</dbReference>
<keyword evidence="2" id="KW-0805">Transcription regulation</keyword>
<dbReference type="EMBL" id="JAURTK010000005">
    <property type="protein sequence ID" value="MDP9649160.1"/>
    <property type="molecule type" value="Genomic_DNA"/>
</dbReference>
<dbReference type="InterPro" id="IPR036388">
    <property type="entry name" value="WH-like_DNA-bd_sf"/>
</dbReference>